<proteinExistence type="predicted"/>
<evidence type="ECO:0000256" key="1">
    <source>
        <dbReference type="SAM" id="MobiDB-lite"/>
    </source>
</evidence>
<accession>A0AAD7GQB6</accession>
<feature type="compositionally biased region" description="Polar residues" evidence="1">
    <location>
        <begin position="42"/>
        <end position="51"/>
    </location>
</feature>
<keyword evidence="3" id="KW-1185">Reference proteome</keyword>
<evidence type="ECO:0000313" key="3">
    <source>
        <dbReference type="Proteomes" id="UP001221757"/>
    </source>
</evidence>
<feature type="compositionally biased region" description="Low complexity" evidence="1">
    <location>
        <begin position="687"/>
        <end position="698"/>
    </location>
</feature>
<dbReference type="Proteomes" id="UP001221757">
    <property type="component" value="Unassembled WGS sequence"/>
</dbReference>
<evidence type="ECO:0000313" key="2">
    <source>
        <dbReference type="EMBL" id="KAJ7699613.1"/>
    </source>
</evidence>
<feature type="compositionally biased region" description="Polar residues" evidence="1">
    <location>
        <begin position="73"/>
        <end position="87"/>
    </location>
</feature>
<feature type="region of interest" description="Disordered" evidence="1">
    <location>
        <begin position="421"/>
        <end position="440"/>
    </location>
</feature>
<reference evidence="2" key="1">
    <citation type="submission" date="2023-03" db="EMBL/GenBank/DDBJ databases">
        <title>Massive genome expansion in bonnet fungi (Mycena s.s.) driven by repeated elements and novel gene families across ecological guilds.</title>
        <authorList>
            <consortium name="Lawrence Berkeley National Laboratory"/>
            <person name="Harder C.B."/>
            <person name="Miyauchi S."/>
            <person name="Viragh M."/>
            <person name="Kuo A."/>
            <person name="Thoen E."/>
            <person name="Andreopoulos B."/>
            <person name="Lu D."/>
            <person name="Skrede I."/>
            <person name="Drula E."/>
            <person name="Henrissat B."/>
            <person name="Morin E."/>
            <person name="Kohler A."/>
            <person name="Barry K."/>
            <person name="LaButti K."/>
            <person name="Morin E."/>
            <person name="Salamov A."/>
            <person name="Lipzen A."/>
            <person name="Mereny Z."/>
            <person name="Hegedus B."/>
            <person name="Baldrian P."/>
            <person name="Stursova M."/>
            <person name="Weitz H."/>
            <person name="Taylor A."/>
            <person name="Grigoriev I.V."/>
            <person name="Nagy L.G."/>
            <person name="Martin F."/>
            <person name="Kauserud H."/>
        </authorList>
    </citation>
    <scope>NUCLEOTIDE SEQUENCE</scope>
    <source>
        <strain evidence="2">CBHHK067</strain>
    </source>
</reference>
<organism evidence="2 3">
    <name type="scientific">Mycena rosella</name>
    <name type="common">Pink bonnet</name>
    <name type="synonym">Agaricus rosellus</name>
    <dbReference type="NCBI Taxonomy" id="1033263"/>
    <lineage>
        <taxon>Eukaryota</taxon>
        <taxon>Fungi</taxon>
        <taxon>Dikarya</taxon>
        <taxon>Basidiomycota</taxon>
        <taxon>Agaricomycotina</taxon>
        <taxon>Agaricomycetes</taxon>
        <taxon>Agaricomycetidae</taxon>
        <taxon>Agaricales</taxon>
        <taxon>Marasmiineae</taxon>
        <taxon>Mycenaceae</taxon>
        <taxon>Mycena</taxon>
    </lineage>
</organism>
<name>A0AAD7GQB6_MYCRO</name>
<sequence length="889" mass="94741">MEYGTRNTETPTESAYGFVADTLQTPHARTLRAGARVLKTRSISRTTSNQAAHAETPPHPAGVAPMRLADGHTTPQSLHTPPTTTSPAHKCSACARSTQRRLTPPLSTDARARARSSPCWRPSGSVRHSTSPGVRTPGSLAREFEVPAKRLLGLGWTSATVHSRDMDRVPHPQVCCVAIPERGESSSRLCEGCPQDDLRFMRRRTRTWTCELRVAADAQGRAQPARDVAPRGARKFCARNPAVSTPPRCREVALRCAETWREAPDGAPGATTQQRLPATCAARATLQSRDSICARGSQLSSPETELRCAGLAANLRADALRAPFPYSYCNPGCSNGCFLSPRLVLRDVVRKELSKERLRTGGRGCGVSATARSEAQRVIVRGRLDFSAYFSSSGAAGSPSGQTVSVSTLFQAVMASPPASCVSEETENGGDSEGAGDSEEGVCGWARAPLYRKQESLSIANRPRRDVRTFRGAESGADVAWGEYVVRSVDRHDECLQREERRGLCRGKPGCRTCAEGREALSEAVKALLGGVAVLENWSGAGGRQDVVGVRVQGRRQRPSGSGTQVALDARDEWARRRTSSAEGGRAAASARQARTGALVGAADVVGIVLASDVGCLSCGEAHGSSVPPELDVVRGREGGAAASARRRERHERGVAADVGVVAGDAEGGADVGAHPGTPTTRRRGSFMRGRSSWDEGGATDVVGGAGDAEGSADVGGQWLLNSGAAPVDSQARDWGRADEDCVSDKVDSAARRGSRMGGGAAPDVVRVHIRVGRVQDRLLGRRGDWRCEEEAALHSCRVLFAPSDSIGRRRPKRWVSAADGLCAPKTRADALSGSSAIVVFSCRQPRYWSMLLGVFGRVRRRVGKGRVAGRVAGRRAMPQEWEVYVVYA</sequence>
<dbReference type="EMBL" id="JARKIE010000022">
    <property type="protein sequence ID" value="KAJ7699613.1"/>
    <property type="molecule type" value="Genomic_DNA"/>
</dbReference>
<feature type="region of interest" description="Disordered" evidence="1">
    <location>
        <begin position="42"/>
        <end position="138"/>
    </location>
</feature>
<protein>
    <submittedName>
        <fullName evidence="2">Uncharacterized protein</fullName>
    </submittedName>
</protein>
<comment type="caution">
    <text evidence="2">The sequence shown here is derived from an EMBL/GenBank/DDBJ whole genome shotgun (WGS) entry which is preliminary data.</text>
</comment>
<gene>
    <name evidence="2" type="ORF">B0H17DRAFT_1129220</name>
</gene>
<dbReference type="AlphaFoldDB" id="A0AAD7GQB6"/>
<feature type="compositionally biased region" description="Acidic residues" evidence="1">
    <location>
        <begin position="424"/>
        <end position="440"/>
    </location>
</feature>
<feature type="region of interest" description="Disordered" evidence="1">
    <location>
        <begin position="666"/>
        <end position="698"/>
    </location>
</feature>
<feature type="region of interest" description="Disordered" evidence="1">
    <location>
        <begin position="554"/>
        <end position="588"/>
    </location>
</feature>